<dbReference type="EMBL" id="RQVQ01000015">
    <property type="protein sequence ID" value="RRJ90631.1"/>
    <property type="molecule type" value="Genomic_DNA"/>
</dbReference>
<gene>
    <name evidence="1" type="ORF">EG240_08030</name>
</gene>
<accession>A0A3P3W658</accession>
<dbReference type="RefSeq" id="WP_125018875.1">
    <property type="nucleotide sequence ID" value="NZ_RQVQ01000015.1"/>
</dbReference>
<comment type="caution">
    <text evidence="1">The sequence shown here is derived from an EMBL/GenBank/DDBJ whole genome shotgun (WGS) entry which is preliminary data.</text>
</comment>
<keyword evidence="2" id="KW-1185">Reference proteome</keyword>
<sequence>MKHFYFLFLFVISFAVFGQKYIPDRIQLNGNEYDYRFHHLEQYFNYYPDKRIVQNKDSTIVNRGYVAFYEIFENELYLRDIKIENVKDSTGYVSVREKFSPSTEERIPLRWVNGVIQIGLGVDDFKNDSLRPLNENNLIFEIQRGKVNRKVQFNKDEMRIFKNIQWNKFRTTNDYLSIYRKLQNRGLSESEINVHIYNNVLYYSKNIFIRK</sequence>
<organism evidence="1 2">
    <name type="scientific">Paenimyroides tangerinum</name>
    <dbReference type="NCBI Taxonomy" id="2488728"/>
    <lineage>
        <taxon>Bacteria</taxon>
        <taxon>Pseudomonadati</taxon>
        <taxon>Bacteroidota</taxon>
        <taxon>Flavobacteriia</taxon>
        <taxon>Flavobacteriales</taxon>
        <taxon>Flavobacteriaceae</taxon>
        <taxon>Paenimyroides</taxon>
    </lineage>
</organism>
<dbReference type="AlphaFoldDB" id="A0A3P3W658"/>
<reference evidence="1 2" key="1">
    <citation type="submission" date="2018-11" db="EMBL/GenBank/DDBJ databases">
        <title>Flavobacterium sp. nov., YIM 102701-2 draft genome.</title>
        <authorList>
            <person name="Li G."/>
            <person name="Jiang Y."/>
        </authorList>
    </citation>
    <scope>NUCLEOTIDE SEQUENCE [LARGE SCALE GENOMIC DNA]</scope>
    <source>
        <strain evidence="1 2">YIM 102701-2</strain>
    </source>
</reference>
<evidence type="ECO:0000313" key="2">
    <source>
        <dbReference type="Proteomes" id="UP000275719"/>
    </source>
</evidence>
<dbReference type="OrthoDB" id="1438245at2"/>
<dbReference type="Proteomes" id="UP000275719">
    <property type="component" value="Unassembled WGS sequence"/>
</dbReference>
<protein>
    <submittedName>
        <fullName evidence="1">Uncharacterized protein</fullName>
    </submittedName>
</protein>
<name>A0A3P3W658_9FLAO</name>
<evidence type="ECO:0000313" key="1">
    <source>
        <dbReference type="EMBL" id="RRJ90631.1"/>
    </source>
</evidence>
<proteinExistence type="predicted"/>